<dbReference type="RefSeq" id="WP_133956485.1">
    <property type="nucleotide sequence ID" value="NZ_SORI01000003.1"/>
</dbReference>
<sequence>MNKRNFAPALLVILAVLTLSGTLFAEEKTISLEECLALAEANHPALEEARAALAGQQAKLGQVRVSNALKGNLSASGSRNSGSDGSYTTSFSVSKLLSDSGKNALERKSQGLSVDAASESQRETVLSVRTGVKDAYYGLLLAMRKRDQAESAVKTYQRHLDKARGFYDAGVKARFDVTKAEVDLSNARIDLVSAESSLETARAALSRAVGVPLDHARPVSDFLAPRDIPAENFALEQALENRPDIRSSRLKSRAGKLGISIAAKGNAAEISVSGSAKLSGTSLPPNDDFRVELKLSVPVFDGGLTEYRIAEARASADGLDASRKKLEQTIRYEVLSALLSVREAEARISAAELLVRQAQENLTLAEGRYEMGVGNVLEVADALLAFNSARVSHFQALHDYSTAVSDLEQTLGGEFK</sequence>
<evidence type="ECO:0000256" key="6">
    <source>
        <dbReference type="ARBA" id="ARBA00023136"/>
    </source>
</evidence>
<comment type="similarity">
    <text evidence="2">Belongs to the outer membrane factor (OMF) (TC 1.B.17) family.</text>
</comment>
<evidence type="ECO:0000256" key="5">
    <source>
        <dbReference type="ARBA" id="ARBA00022692"/>
    </source>
</evidence>
<dbReference type="InterPro" id="IPR003423">
    <property type="entry name" value="OMP_efflux"/>
</dbReference>
<name>A0A4R8MB53_9BACT</name>
<proteinExistence type="inferred from homology"/>
<reference evidence="10 11" key="1">
    <citation type="submission" date="2019-03" db="EMBL/GenBank/DDBJ databases">
        <title>Genomic Encyclopedia of Type Strains, Phase IV (KMG-IV): sequencing the most valuable type-strain genomes for metagenomic binning, comparative biology and taxonomic classification.</title>
        <authorList>
            <person name="Goeker M."/>
        </authorList>
    </citation>
    <scope>NUCLEOTIDE SEQUENCE [LARGE SCALE GENOMIC DNA]</scope>
    <source>
        <strain evidence="10 11">DSM 25964</strain>
    </source>
</reference>
<keyword evidence="4" id="KW-1134">Transmembrane beta strand</keyword>
<dbReference type="Pfam" id="PF02321">
    <property type="entry name" value="OEP"/>
    <property type="match status" value="2"/>
</dbReference>
<keyword evidence="6" id="KW-0472">Membrane</keyword>
<dbReference type="PANTHER" id="PTHR30026:SF20">
    <property type="entry name" value="OUTER MEMBRANE PROTEIN TOLC"/>
    <property type="match status" value="1"/>
</dbReference>
<dbReference type="GO" id="GO:0015288">
    <property type="term" value="F:porin activity"/>
    <property type="evidence" value="ECO:0007669"/>
    <property type="project" value="TreeGrafter"/>
</dbReference>
<keyword evidence="11" id="KW-1185">Reference proteome</keyword>
<organism evidence="10 11">
    <name type="scientific">Aminivibrio pyruvatiphilus</name>
    <dbReference type="NCBI Taxonomy" id="1005740"/>
    <lineage>
        <taxon>Bacteria</taxon>
        <taxon>Thermotogati</taxon>
        <taxon>Synergistota</taxon>
        <taxon>Synergistia</taxon>
        <taxon>Synergistales</taxon>
        <taxon>Aminobacteriaceae</taxon>
        <taxon>Aminivibrio</taxon>
    </lineage>
</organism>
<keyword evidence="3" id="KW-0813">Transport</keyword>
<feature type="chain" id="PRO_5020635685" evidence="9">
    <location>
        <begin position="26"/>
        <end position="416"/>
    </location>
</feature>
<dbReference type="AlphaFoldDB" id="A0A4R8MB53"/>
<dbReference type="OrthoDB" id="9772436at2"/>
<dbReference type="SUPFAM" id="SSF56954">
    <property type="entry name" value="Outer membrane efflux proteins (OEP)"/>
    <property type="match status" value="1"/>
</dbReference>
<dbReference type="GO" id="GO:1990281">
    <property type="term" value="C:efflux pump complex"/>
    <property type="evidence" value="ECO:0007669"/>
    <property type="project" value="TreeGrafter"/>
</dbReference>
<keyword evidence="8" id="KW-0175">Coiled coil</keyword>
<dbReference type="EMBL" id="SORI01000003">
    <property type="protein sequence ID" value="TDY62880.1"/>
    <property type="molecule type" value="Genomic_DNA"/>
</dbReference>
<protein>
    <submittedName>
        <fullName evidence="10">Outer membrane protein TolC</fullName>
    </submittedName>
</protein>
<dbReference type="Proteomes" id="UP000295066">
    <property type="component" value="Unassembled WGS sequence"/>
</dbReference>
<keyword evidence="7" id="KW-0998">Cell outer membrane</keyword>
<keyword evidence="9" id="KW-0732">Signal</keyword>
<evidence type="ECO:0000256" key="3">
    <source>
        <dbReference type="ARBA" id="ARBA00022448"/>
    </source>
</evidence>
<comment type="caution">
    <text evidence="10">The sequence shown here is derived from an EMBL/GenBank/DDBJ whole genome shotgun (WGS) entry which is preliminary data.</text>
</comment>
<evidence type="ECO:0000256" key="9">
    <source>
        <dbReference type="SAM" id="SignalP"/>
    </source>
</evidence>
<dbReference type="Gene3D" id="1.20.1600.10">
    <property type="entry name" value="Outer membrane efflux proteins (OEP)"/>
    <property type="match status" value="1"/>
</dbReference>
<keyword evidence="5" id="KW-0812">Transmembrane</keyword>
<dbReference type="GO" id="GO:0015562">
    <property type="term" value="F:efflux transmembrane transporter activity"/>
    <property type="evidence" value="ECO:0007669"/>
    <property type="project" value="InterPro"/>
</dbReference>
<feature type="signal peptide" evidence="9">
    <location>
        <begin position="1"/>
        <end position="25"/>
    </location>
</feature>
<dbReference type="InterPro" id="IPR028351">
    <property type="entry name" value="CyaE"/>
</dbReference>
<evidence type="ECO:0000313" key="11">
    <source>
        <dbReference type="Proteomes" id="UP000295066"/>
    </source>
</evidence>
<evidence type="ECO:0000313" key="10">
    <source>
        <dbReference type="EMBL" id="TDY62880.1"/>
    </source>
</evidence>
<dbReference type="GO" id="GO:0009279">
    <property type="term" value="C:cell outer membrane"/>
    <property type="evidence" value="ECO:0007669"/>
    <property type="project" value="UniProtKB-SubCell"/>
</dbReference>
<dbReference type="PIRSF" id="PIRSF001892">
    <property type="entry name" value="CyaE"/>
    <property type="match status" value="1"/>
</dbReference>
<feature type="coiled-coil region" evidence="8">
    <location>
        <begin position="309"/>
        <end position="368"/>
    </location>
</feature>
<comment type="subcellular location">
    <subcellularLocation>
        <location evidence="1">Cell outer membrane</location>
    </subcellularLocation>
</comment>
<evidence type="ECO:0000256" key="2">
    <source>
        <dbReference type="ARBA" id="ARBA00007613"/>
    </source>
</evidence>
<accession>A0A4R8MB53</accession>
<dbReference type="PANTHER" id="PTHR30026">
    <property type="entry name" value="OUTER MEMBRANE PROTEIN TOLC"/>
    <property type="match status" value="1"/>
</dbReference>
<evidence type="ECO:0000256" key="7">
    <source>
        <dbReference type="ARBA" id="ARBA00023237"/>
    </source>
</evidence>
<evidence type="ECO:0000256" key="1">
    <source>
        <dbReference type="ARBA" id="ARBA00004442"/>
    </source>
</evidence>
<evidence type="ECO:0000256" key="4">
    <source>
        <dbReference type="ARBA" id="ARBA00022452"/>
    </source>
</evidence>
<evidence type="ECO:0000256" key="8">
    <source>
        <dbReference type="SAM" id="Coils"/>
    </source>
</evidence>
<dbReference type="InterPro" id="IPR051906">
    <property type="entry name" value="TolC-like"/>
</dbReference>
<gene>
    <name evidence="10" type="ORF">C8D99_103100</name>
</gene>